<proteinExistence type="predicted"/>
<accession>A0AAV7WR79</accession>
<dbReference type="Proteomes" id="UP001066276">
    <property type="component" value="Chromosome 1_1"/>
</dbReference>
<evidence type="ECO:0000313" key="2">
    <source>
        <dbReference type="Proteomes" id="UP001066276"/>
    </source>
</evidence>
<gene>
    <name evidence="1" type="ORF">NDU88_004175</name>
</gene>
<evidence type="ECO:0000313" key="1">
    <source>
        <dbReference type="EMBL" id="KAJ1216574.1"/>
    </source>
</evidence>
<reference evidence="1" key="1">
    <citation type="journal article" date="2022" name="bioRxiv">
        <title>Sequencing and chromosome-scale assembly of the giantPleurodeles waltlgenome.</title>
        <authorList>
            <person name="Brown T."/>
            <person name="Elewa A."/>
            <person name="Iarovenko S."/>
            <person name="Subramanian E."/>
            <person name="Araus A.J."/>
            <person name="Petzold A."/>
            <person name="Susuki M."/>
            <person name="Suzuki K.-i.T."/>
            <person name="Hayashi T."/>
            <person name="Toyoda A."/>
            <person name="Oliveira C."/>
            <person name="Osipova E."/>
            <person name="Leigh N.D."/>
            <person name="Simon A."/>
            <person name="Yun M.H."/>
        </authorList>
    </citation>
    <scope>NUCLEOTIDE SEQUENCE</scope>
    <source>
        <strain evidence="1">20211129_DDA</strain>
        <tissue evidence="1">Liver</tissue>
    </source>
</reference>
<name>A0AAV7WR79_PLEWA</name>
<sequence length="138" mass="15369">MRIAPAVTASDVQPMVETSRWVAWALCTELLAANWEVCISGLRLLWWWRGRGLGPPGSSHVSSVRQRAEAHLRGGRQRQCGLRELCTAAADRGLRVAYFEAGAALVWSPPEGRRRCWSYILLTTTCEVCDMGLPTDKK</sequence>
<protein>
    <submittedName>
        <fullName evidence="1">Uncharacterized protein</fullName>
    </submittedName>
</protein>
<comment type="caution">
    <text evidence="1">The sequence shown here is derived from an EMBL/GenBank/DDBJ whole genome shotgun (WGS) entry which is preliminary data.</text>
</comment>
<dbReference type="AlphaFoldDB" id="A0AAV7WR79"/>
<keyword evidence="2" id="KW-1185">Reference proteome</keyword>
<dbReference type="EMBL" id="JANPWB010000001">
    <property type="protein sequence ID" value="KAJ1216574.1"/>
    <property type="molecule type" value="Genomic_DNA"/>
</dbReference>
<organism evidence="1 2">
    <name type="scientific">Pleurodeles waltl</name>
    <name type="common">Iberian ribbed newt</name>
    <dbReference type="NCBI Taxonomy" id="8319"/>
    <lineage>
        <taxon>Eukaryota</taxon>
        <taxon>Metazoa</taxon>
        <taxon>Chordata</taxon>
        <taxon>Craniata</taxon>
        <taxon>Vertebrata</taxon>
        <taxon>Euteleostomi</taxon>
        <taxon>Amphibia</taxon>
        <taxon>Batrachia</taxon>
        <taxon>Caudata</taxon>
        <taxon>Salamandroidea</taxon>
        <taxon>Salamandridae</taxon>
        <taxon>Pleurodelinae</taxon>
        <taxon>Pleurodeles</taxon>
    </lineage>
</organism>